<dbReference type="PANTHER" id="PTHR24252">
    <property type="entry name" value="ACROSIN-RELATED"/>
    <property type="match status" value="1"/>
</dbReference>
<dbReference type="PRINTS" id="PR00722">
    <property type="entry name" value="CHYMOTRYPSIN"/>
</dbReference>
<protein>
    <recommendedName>
        <fullName evidence="4">Peptidase S1 domain-containing protein</fullName>
    </recommendedName>
</protein>
<dbReference type="GO" id="GO:0004252">
    <property type="term" value="F:serine-type endopeptidase activity"/>
    <property type="evidence" value="ECO:0007669"/>
    <property type="project" value="InterPro"/>
</dbReference>
<dbReference type="InterPro" id="IPR001254">
    <property type="entry name" value="Trypsin_dom"/>
</dbReference>
<reference evidence="5" key="2">
    <citation type="submission" date="2022-10" db="EMBL/GenBank/DDBJ databases">
        <authorList>
            <consortium name="ENA_rothamsted_submissions"/>
            <consortium name="culmorum"/>
            <person name="King R."/>
        </authorList>
    </citation>
    <scope>NUCLEOTIDE SEQUENCE</scope>
</reference>
<evidence type="ECO:0000256" key="2">
    <source>
        <dbReference type="ARBA" id="ARBA00024195"/>
    </source>
</evidence>
<name>A0A9N9RJI1_9DIPT</name>
<evidence type="ECO:0000256" key="3">
    <source>
        <dbReference type="SAM" id="SignalP"/>
    </source>
</evidence>
<dbReference type="CDD" id="cd00190">
    <property type="entry name" value="Tryp_SPc"/>
    <property type="match status" value="1"/>
</dbReference>
<accession>A0A9N9RJI1</accession>
<dbReference type="InterPro" id="IPR018114">
    <property type="entry name" value="TRYPSIN_HIS"/>
</dbReference>
<dbReference type="Proteomes" id="UP001153620">
    <property type="component" value="Chromosome 1"/>
</dbReference>
<keyword evidence="6" id="KW-1185">Reference proteome</keyword>
<dbReference type="PROSITE" id="PS50240">
    <property type="entry name" value="TRYPSIN_DOM"/>
    <property type="match status" value="1"/>
</dbReference>
<comment type="similarity">
    <text evidence="2">Belongs to the peptidase S1 family. CLIP subfamily.</text>
</comment>
<proteinExistence type="inferred from homology"/>
<dbReference type="SMART" id="SM00020">
    <property type="entry name" value="Tryp_SPc"/>
    <property type="match status" value="1"/>
</dbReference>
<dbReference type="InterPro" id="IPR009003">
    <property type="entry name" value="Peptidase_S1_PA"/>
</dbReference>
<sequence>MITSKISLVFLTIVILAKLTCGQQRISDIKCKEYESLTQIPFYVSSHPSFPVNKVATDGCKHKSVPLVIGGTNANINEFPHQALLGFEVGNKIEWSCGGSIVSPNFILTAAHCIIHPKNVTVSLVKVGMLQRLEDKFTVTYDVAKVFQHQEFNKRTINNDIGLIRLTRNIEFSDKIYPICLPSKQDEDSDVIVTGFGRTAQYHAQSDNLLKVGLELFPFDECQKLYRKKRLNESTMICYGHRTEKKDACQVRLVVQLRF</sequence>
<dbReference type="InterPro" id="IPR043504">
    <property type="entry name" value="Peptidase_S1_PA_chymotrypsin"/>
</dbReference>
<keyword evidence="3" id="KW-0732">Signal</keyword>
<keyword evidence="1" id="KW-1015">Disulfide bond</keyword>
<evidence type="ECO:0000313" key="6">
    <source>
        <dbReference type="Proteomes" id="UP001153620"/>
    </source>
</evidence>
<evidence type="ECO:0000256" key="1">
    <source>
        <dbReference type="ARBA" id="ARBA00023157"/>
    </source>
</evidence>
<dbReference type="Gene3D" id="2.40.10.10">
    <property type="entry name" value="Trypsin-like serine proteases"/>
    <property type="match status" value="1"/>
</dbReference>
<dbReference type="AlphaFoldDB" id="A0A9N9RJI1"/>
<feature type="chain" id="PRO_5040273247" description="Peptidase S1 domain-containing protein" evidence="3">
    <location>
        <begin position="23"/>
        <end position="259"/>
    </location>
</feature>
<feature type="domain" description="Peptidase S1" evidence="4">
    <location>
        <begin position="68"/>
        <end position="250"/>
    </location>
</feature>
<dbReference type="SUPFAM" id="SSF50494">
    <property type="entry name" value="Trypsin-like serine proteases"/>
    <property type="match status" value="1"/>
</dbReference>
<dbReference type="EMBL" id="OU895877">
    <property type="protein sequence ID" value="CAG9797980.1"/>
    <property type="molecule type" value="Genomic_DNA"/>
</dbReference>
<gene>
    <name evidence="5" type="ORF">CHIRRI_LOCUS965</name>
</gene>
<evidence type="ECO:0000259" key="4">
    <source>
        <dbReference type="PROSITE" id="PS50240"/>
    </source>
</evidence>
<reference evidence="5" key="1">
    <citation type="submission" date="2022-01" db="EMBL/GenBank/DDBJ databases">
        <authorList>
            <person name="King R."/>
        </authorList>
    </citation>
    <scope>NUCLEOTIDE SEQUENCE</scope>
</reference>
<organism evidence="5 6">
    <name type="scientific">Chironomus riparius</name>
    <dbReference type="NCBI Taxonomy" id="315576"/>
    <lineage>
        <taxon>Eukaryota</taxon>
        <taxon>Metazoa</taxon>
        <taxon>Ecdysozoa</taxon>
        <taxon>Arthropoda</taxon>
        <taxon>Hexapoda</taxon>
        <taxon>Insecta</taxon>
        <taxon>Pterygota</taxon>
        <taxon>Neoptera</taxon>
        <taxon>Endopterygota</taxon>
        <taxon>Diptera</taxon>
        <taxon>Nematocera</taxon>
        <taxon>Chironomoidea</taxon>
        <taxon>Chironomidae</taxon>
        <taxon>Chironominae</taxon>
        <taxon>Chironomus</taxon>
    </lineage>
</organism>
<dbReference type="FunFam" id="2.40.10.10:FF:000068">
    <property type="entry name" value="transmembrane protease serine 2"/>
    <property type="match status" value="1"/>
</dbReference>
<dbReference type="OrthoDB" id="6339452at2759"/>
<dbReference type="InterPro" id="IPR001314">
    <property type="entry name" value="Peptidase_S1A"/>
</dbReference>
<evidence type="ECO:0000313" key="5">
    <source>
        <dbReference type="EMBL" id="CAG9797980.1"/>
    </source>
</evidence>
<dbReference type="PROSITE" id="PS00134">
    <property type="entry name" value="TRYPSIN_HIS"/>
    <property type="match status" value="1"/>
</dbReference>
<dbReference type="PANTHER" id="PTHR24252:SF7">
    <property type="entry name" value="HYALIN"/>
    <property type="match status" value="1"/>
</dbReference>
<dbReference type="Pfam" id="PF00089">
    <property type="entry name" value="Trypsin"/>
    <property type="match status" value="1"/>
</dbReference>
<feature type="signal peptide" evidence="3">
    <location>
        <begin position="1"/>
        <end position="22"/>
    </location>
</feature>
<dbReference type="GO" id="GO:0006508">
    <property type="term" value="P:proteolysis"/>
    <property type="evidence" value="ECO:0007669"/>
    <property type="project" value="InterPro"/>
</dbReference>